<protein>
    <submittedName>
        <fullName evidence="2">ATP-dependent DNA helicase RecG</fullName>
    </submittedName>
</protein>
<dbReference type="PANTHER" id="PTHR30595:SF6">
    <property type="entry name" value="SCHLAFEN ALBA-2 DOMAIN-CONTAINING PROTEIN"/>
    <property type="match status" value="1"/>
</dbReference>
<dbReference type="GO" id="GO:0004386">
    <property type="term" value="F:helicase activity"/>
    <property type="evidence" value="ECO:0007669"/>
    <property type="project" value="UniProtKB-KW"/>
</dbReference>
<proteinExistence type="predicted"/>
<accession>A0A450ZBK4</accession>
<dbReference type="InterPro" id="IPR007421">
    <property type="entry name" value="Schlafen_AlbA_2_dom"/>
</dbReference>
<feature type="domain" description="Schlafen AlbA-2" evidence="1">
    <location>
        <begin position="14"/>
        <end position="130"/>
    </location>
</feature>
<dbReference type="EMBL" id="CAADFX010000006">
    <property type="protein sequence ID" value="VFK51172.1"/>
    <property type="molecule type" value="Genomic_DNA"/>
</dbReference>
<keyword evidence="2" id="KW-0547">Nucleotide-binding</keyword>
<keyword evidence="2" id="KW-0347">Helicase</keyword>
<evidence type="ECO:0000259" key="1">
    <source>
        <dbReference type="Pfam" id="PF04326"/>
    </source>
</evidence>
<dbReference type="InterPro" id="IPR038475">
    <property type="entry name" value="RecG_C_sf"/>
</dbReference>
<evidence type="ECO:0000313" key="2">
    <source>
        <dbReference type="EMBL" id="VFK51172.1"/>
    </source>
</evidence>
<name>A0A450ZBK4_9GAMM</name>
<dbReference type="AlphaFoldDB" id="A0A450ZBK4"/>
<dbReference type="Gene3D" id="3.30.950.30">
    <property type="entry name" value="Schlafen, AAA domain"/>
    <property type="match status" value="1"/>
</dbReference>
<gene>
    <name evidence="2" type="ORF">BECKTUN1418D_GA0071000_10067</name>
</gene>
<keyword evidence="2" id="KW-0067">ATP-binding</keyword>
<dbReference type="Pfam" id="PF04326">
    <property type="entry name" value="SLFN_AlbA_2"/>
    <property type="match status" value="1"/>
</dbReference>
<organism evidence="2">
    <name type="scientific">Candidatus Kentrum sp. TUN</name>
    <dbReference type="NCBI Taxonomy" id="2126343"/>
    <lineage>
        <taxon>Bacteria</taxon>
        <taxon>Pseudomonadati</taxon>
        <taxon>Pseudomonadota</taxon>
        <taxon>Gammaproteobacteria</taxon>
        <taxon>Candidatus Kentrum</taxon>
    </lineage>
</organism>
<sequence>MTKTELMELIRNGENSFVEFKRDDIDNRALAKELVAFGNGEGGRVLLGVEDDGSISGITKSRRELEEWVMTVCRDKIRPPIIPSYELIRDLEPGKHVAVVSVEPVRTIYLVRHNNHDWYYIRVGSQSRDMSTEELQRLFQRRGTIRFETQPIAGSTIEDLNISGLTDYFSRIRKQSVPASDEIHEWEQLLYNTEFLVDSALAQRTGARACSVAGILLFGTSPKRFLPHMVIDVVVFPGPEKNYDAKFRGTAASPLVYIGDKRGDMLTPGIVDQVQTMLQPHLSREELHGAHRIRKWDLPEEAIREALVNTVVHRDYLLSATTIEVVLYADRLEIISPGKPPNGITPDRMRTGCRAARNQLLKDVMRDYGYMEHMGMGIPRKIIKLMEEQVGTTPELIVGEESFSLVLTRRPN</sequence>
<dbReference type="PANTHER" id="PTHR30595">
    <property type="entry name" value="GLPR-RELATED TRANSCRIPTIONAL REPRESSOR"/>
    <property type="match status" value="1"/>
</dbReference>
<keyword evidence="2" id="KW-0378">Hydrolase</keyword>
<dbReference type="InterPro" id="IPR038461">
    <property type="entry name" value="Schlafen_AlbA_2_dom_sf"/>
</dbReference>
<dbReference type="Pfam" id="PF13749">
    <property type="entry name" value="HATPase_c_4"/>
    <property type="match status" value="1"/>
</dbReference>
<reference evidence="2" key="1">
    <citation type="submission" date="2019-02" db="EMBL/GenBank/DDBJ databases">
        <authorList>
            <person name="Gruber-Vodicka R. H."/>
            <person name="Seah K. B. B."/>
        </authorList>
    </citation>
    <scope>NUCLEOTIDE SEQUENCE</scope>
    <source>
        <strain evidence="2">BECK_BY1</strain>
    </source>
</reference>
<dbReference type="Gene3D" id="3.30.565.60">
    <property type="match status" value="1"/>
</dbReference>